<dbReference type="InterPro" id="IPR008271">
    <property type="entry name" value="Ser/Thr_kinase_AS"/>
</dbReference>
<comment type="caution">
    <text evidence="7">The sequence shown here is derived from an EMBL/GenBank/DDBJ whole genome shotgun (WGS) entry which is preliminary data.</text>
</comment>
<protein>
    <recommendedName>
        <fullName evidence="6">Protein kinase domain-containing protein</fullName>
    </recommendedName>
</protein>
<keyword evidence="4" id="KW-0812">Transmembrane</keyword>
<evidence type="ECO:0000313" key="8">
    <source>
        <dbReference type="Proteomes" id="UP000265515"/>
    </source>
</evidence>
<dbReference type="GO" id="GO:0004672">
    <property type="term" value="F:protein kinase activity"/>
    <property type="evidence" value="ECO:0007669"/>
    <property type="project" value="InterPro"/>
</dbReference>
<dbReference type="OrthoDB" id="4062651at2759"/>
<name>A0A388M4I9_CHABU</name>
<sequence>MAVFSLPFIDVAVSVLLVIWVAATAAAAAASASPSCALSPPPSSSLPRRVQRGGGFSAGDGRRSLGFERGNLLREEALSVNLTILNTTILSGSTELIAPNTIVPVPPAGERHVWEMALSPRDGSLFFLMSGRIYKLPVNVGPVRANATSIAGPWNYTSTETVPNGMAMEDPDLAGSGFPQSGSSNSSRGRILHVSDCSSLTLRAFAVNGAELFSGRYRDLFFPYLAGAPEGSFEGLCFQSLAIDNARSVLYASSSYAIYRLNLTSDTLSYPVIGPETWIGPPFAPDVVQFRDSEEPSAVRFYWPFISSHAISEDGELIYVADMFNHRIRRIRAATGAVDTIAGNGSSSSEDGPALNVTFNSPVGLALTRDGCNLFVAEPPGLDAGPTGGNESVLPAEGYVGRLRLIQLNSGGDALAVTTVASLSSPSPNDSVISSLALSPNGTLLYLGLGNMQIMELDVKTEALSSCPAPSPGNGSPSHSPVTLAIIVTVTVALTLLVGTLILILWRRGRQWVRLPGELVRPSCVLKQYSWEELAKACDGFSPSRLVGKGGAAEVYRGELADGQKVAIKIMKGAQFSKSRFRQFQAELDVLATLRHMHLCIIIGYGAHQSKSFIVYPFVEGGTLYDCLQGAPPESNPGDVDGNGKRGPFLSWNMRISIARQVAKALRYLHEEVDPPVIHRDVKSKNVLLEYGGDHDSVKVRAYLSDFGLAKLGQSAFSSSTPPLLAGAQPTGNVTNIGLVTLDTIEYSVTQSGDTIQTVNVAGTMGYMAPEYTRSCWLTYKNDVYAFGVILLELITGRKAFGRMDILPGQQQDARDETKGLPETLTYWAKRTLRSLECLSASDEEEGSRAYTGAGVVTMAPLRSKASMKRAYSTKMNGVQELADPQVASIGGFDWGAMAAVLKLAMECVRTDPKRRPKMGEVLERLNRIQDGG</sequence>
<dbReference type="SUPFAM" id="SSF63829">
    <property type="entry name" value="Calcium-dependent phosphotriesterase"/>
    <property type="match status" value="1"/>
</dbReference>
<dbReference type="PANTHER" id="PTHR47989">
    <property type="entry name" value="OS01G0750732 PROTEIN"/>
    <property type="match status" value="1"/>
</dbReference>
<dbReference type="InterPro" id="IPR000719">
    <property type="entry name" value="Prot_kinase_dom"/>
</dbReference>
<keyword evidence="2" id="KW-0067">ATP-binding</keyword>
<evidence type="ECO:0000259" key="6">
    <source>
        <dbReference type="PROSITE" id="PS50011"/>
    </source>
</evidence>
<dbReference type="InterPro" id="IPR011042">
    <property type="entry name" value="6-blade_b-propeller_TolB-like"/>
</dbReference>
<evidence type="ECO:0000256" key="4">
    <source>
        <dbReference type="SAM" id="Phobius"/>
    </source>
</evidence>
<dbReference type="PROSITE" id="PS50011">
    <property type="entry name" value="PROTEIN_KINASE_DOM"/>
    <property type="match status" value="1"/>
</dbReference>
<keyword evidence="1" id="KW-0547">Nucleotide-binding</keyword>
<dbReference type="Pfam" id="PF00069">
    <property type="entry name" value="Pkinase"/>
    <property type="match status" value="2"/>
</dbReference>
<feature type="transmembrane region" description="Helical" evidence="4">
    <location>
        <begin position="484"/>
        <end position="506"/>
    </location>
</feature>
<dbReference type="AlphaFoldDB" id="A0A388M4I9"/>
<dbReference type="Proteomes" id="UP000265515">
    <property type="component" value="Unassembled WGS sequence"/>
</dbReference>
<dbReference type="SMART" id="SM00220">
    <property type="entry name" value="S_TKc"/>
    <property type="match status" value="1"/>
</dbReference>
<dbReference type="PANTHER" id="PTHR47989:SF47">
    <property type="entry name" value="SERINE_THREONINE-PROTEIN KINASE PBL28-RELATED"/>
    <property type="match status" value="1"/>
</dbReference>
<dbReference type="SUPFAM" id="SSF56112">
    <property type="entry name" value="Protein kinase-like (PK-like)"/>
    <property type="match status" value="1"/>
</dbReference>
<dbReference type="STRING" id="69332.A0A388M4I9"/>
<gene>
    <name evidence="7" type="ORF">CBR_g49184</name>
</gene>
<proteinExistence type="predicted"/>
<dbReference type="PROSITE" id="PS00108">
    <property type="entry name" value="PROTEIN_KINASE_ST"/>
    <property type="match status" value="1"/>
</dbReference>
<evidence type="ECO:0000256" key="5">
    <source>
        <dbReference type="SAM" id="SignalP"/>
    </source>
</evidence>
<dbReference type="InterPro" id="IPR011009">
    <property type="entry name" value="Kinase-like_dom_sf"/>
</dbReference>
<dbReference type="Gramene" id="GBG89393">
    <property type="protein sequence ID" value="GBG89393"/>
    <property type="gene ID" value="CBR_g49184"/>
</dbReference>
<dbReference type="Gene3D" id="1.10.510.10">
    <property type="entry name" value="Transferase(Phosphotransferase) domain 1"/>
    <property type="match status" value="1"/>
</dbReference>
<evidence type="ECO:0000256" key="1">
    <source>
        <dbReference type="ARBA" id="ARBA00022741"/>
    </source>
</evidence>
<feature type="region of interest" description="Disordered" evidence="3">
    <location>
        <begin position="33"/>
        <end position="57"/>
    </location>
</feature>
<feature type="signal peptide" evidence="5">
    <location>
        <begin position="1"/>
        <end position="32"/>
    </location>
</feature>
<reference evidence="7 8" key="1">
    <citation type="journal article" date="2018" name="Cell">
        <title>The Chara Genome: Secondary Complexity and Implications for Plant Terrestrialization.</title>
        <authorList>
            <person name="Nishiyama T."/>
            <person name="Sakayama H."/>
            <person name="Vries J.D."/>
            <person name="Buschmann H."/>
            <person name="Saint-Marcoux D."/>
            <person name="Ullrich K.K."/>
            <person name="Haas F.B."/>
            <person name="Vanderstraeten L."/>
            <person name="Becker D."/>
            <person name="Lang D."/>
            <person name="Vosolsobe S."/>
            <person name="Rombauts S."/>
            <person name="Wilhelmsson P.K.I."/>
            <person name="Janitza P."/>
            <person name="Kern R."/>
            <person name="Heyl A."/>
            <person name="Rumpler F."/>
            <person name="Villalobos L.I.A.C."/>
            <person name="Clay J.M."/>
            <person name="Skokan R."/>
            <person name="Toyoda A."/>
            <person name="Suzuki Y."/>
            <person name="Kagoshima H."/>
            <person name="Schijlen E."/>
            <person name="Tajeshwar N."/>
            <person name="Catarino B."/>
            <person name="Hetherington A.J."/>
            <person name="Saltykova A."/>
            <person name="Bonnot C."/>
            <person name="Breuninger H."/>
            <person name="Symeonidi A."/>
            <person name="Radhakrishnan G.V."/>
            <person name="Van Nieuwerburgh F."/>
            <person name="Deforce D."/>
            <person name="Chang C."/>
            <person name="Karol K.G."/>
            <person name="Hedrich R."/>
            <person name="Ulvskov P."/>
            <person name="Glockner G."/>
            <person name="Delwiche C.F."/>
            <person name="Petrasek J."/>
            <person name="Van de Peer Y."/>
            <person name="Friml J."/>
            <person name="Beilby M."/>
            <person name="Dolan L."/>
            <person name="Kohara Y."/>
            <person name="Sugano S."/>
            <person name="Fujiyama A."/>
            <person name="Delaux P.-M."/>
            <person name="Quint M."/>
            <person name="TheiBen G."/>
            <person name="Hagemann M."/>
            <person name="Harholt J."/>
            <person name="Dunand C."/>
            <person name="Zachgo S."/>
            <person name="Langdale J."/>
            <person name="Maumus F."/>
            <person name="Straeten D.V.D."/>
            <person name="Gould S.B."/>
            <person name="Rensing S.A."/>
        </authorList>
    </citation>
    <scope>NUCLEOTIDE SEQUENCE [LARGE SCALE GENOMIC DNA]</scope>
    <source>
        <strain evidence="7 8">S276</strain>
    </source>
</reference>
<organism evidence="7 8">
    <name type="scientific">Chara braunii</name>
    <name type="common">Braun's stonewort</name>
    <dbReference type="NCBI Taxonomy" id="69332"/>
    <lineage>
        <taxon>Eukaryota</taxon>
        <taxon>Viridiplantae</taxon>
        <taxon>Streptophyta</taxon>
        <taxon>Charophyceae</taxon>
        <taxon>Charales</taxon>
        <taxon>Characeae</taxon>
        <taxon>Chara</taxon>
    </lineage>
</organism>
<evidence type="ECO:0000313" key="7">
    <source>
        <dbReference type="EMBL" id="GBG89393.1"/>
    </source>
</evidence>
<keyword evidence="5" id="KW-0732">Signal</keyword>
<dbReference type="Gene3D" id="2.120.10.30">
    <property type="entry name" value="TolB, C-terminal domain"/>
    <property type="match status" value="1"/>
</dbReference>
<feature type="domain" description="Protein kinase" evidence="6">
    <location>
        <begin position="541"/>
        <end position="929"/>
    </location>
</feature>
<keyword evidence="4" id="KW-1133">Transmembrane helix</keyword>
<dbReference type="EMBL" id="BFEA01000734">
    <property type="protein sequence ID" value="GBG89393.1"/>
    <property type="molecule type" value="Genomic_DNA"/>
</dbReference>
<keyword evidence="4" id="KW-0472">Membrane</keyword>
<evidence type="ECO:0000256" key="2">
    <source>
        <dbReference type="ARBA" id="ARBA00022840"/>
    </source>
</evidence>
<keyword evidence="8" id="KW-1185">Reference proteome</keyword>
<evidence type="ECO:0000256" key="3">
    <source>
        <dbReference type="SAM" id="MobiDB-lite"/>
    </source>
</evidence>
<dbReference type="GO" id="GO:0005524">
    <property type="term" value="F:ATP binding"/>
    <property type="evidence" value="ECO:0007669"/>
    <property type="project" value="UniProtKB-KW"/>
</dbReference>
<dbReference type="Gene3D" id="3.30.200.20">
    <property type="entry name" value="Phosphorylase Kinase, domain 1"/>
    <property type="match status" value="1"/>
</dbReference>
<accession>A0A388M4I9</accession>
<feature type="chain" id="PRO_5017421222" description="Protein kinase domain-containing protein" evidence="5">
    <location>
        <begin position="33"/>
        <end position="933"/>
    </location>
</feature>